<reference evidence="3 4" key="1">
    <citation type="submission" date="2016-09" db="EMBL/GenBank/DDBJ databases">
        <title>Rhizobium oryziradicis sp. nov., isolated from the root of rice.</title>
        <authorList>
            <person name="Zhao J."/>
            <person name="Zhang X."/>
        </authorList>
    </citation>
    <scope>NUCLEOTIDE SEQUENCE [LARGE SCALE GENOMIC DNA]</scope>
    <source>
        <strain evidence="3 4">14971</strain>
    </source>
</reference>
<evidence type="ECO:0000313" key="2">
    <source>
        <dbReference type="EMBL" id="MBB4006702.1"/>
    </source>
</evidence>
<dbReference type="PANTHER" id="PTHR11236:SF50">
    <property type="entry name" value="AMINODEOXYCHORISMATE SYNTHASE COMPONENT 1"/>
    <property type="match status" value="1"/>
</dbReference>
<dbReference type="GO" id="GO:0009396">
    <property type="term" value="P:folic acid-containing compound biosynthetic process"/>
    <property type="evidence" value="ECO:0007669"/>
    <property type="project" value="InterPro"/>
</dbReference>
<dbReference type="Proteomes" id="UP000185598">
    <property type="component" value="Unassembled WGS sequence"/>
</dbReference>
<dbReference type="Pfam" id="PF00425">
    <property type="entry name" value="Chorismate_bind"/>
    <property type="match status" value="1"/>
</dbReference>
<reference evidence="2 5" key="2">
    <citation type="submission" date="2020-08" db="EMBL/GenBank/DDBJ databases">
        <title>Genomic Encyclopedia of Type Strains, Phase IV (KMG-IV): sequencing the most valuable type-strain genomes for metagenomic binning, comparative biology and taxonomic classification.</title>
        <authorList>
            <person name="Goeker M."/>
        </authorList>
    </citation>
    <scope>NUCLEOTIDE SEQUENCE [LARGE SCALE GENOMIC DNA]</scope>
    <source>
        <strain evidence="2 5">DSM 100021</strain>
    </source>
</reference>
<dbReference type="GO" id="GO:0000162">
    <property type="term" value="P:L-tryptophan biosynthetic process"/>
    <property type="evidence" value="ECO:0007669"/>
    <property type="project" value="TreeGrafter"/>
</dbReference>
<organism evidence="3 4">
    <name type="scientific">Allorhizobium taibaishanense</name>
    <dbReference type="NCBI Taxonomy" id="887144"/>
    <lineage>
        <taxon>Bacteria</taxon>
        <taxon>Pseudomonadati</taxon>
        <taxon>Pseudomonadota</taxon>
        <taxon>Alphaproteobacteria</taxon>
        <taxon>Hyphomicrobiales</taxon>
        <taxon>Rhizobiaceae</taxon>
        <taxon>Rhizobium/Agrobacterium group</taxon>
        <taxon>Allorhizobium</taxon>
    </lineage>
</organism>
<proteinExistence type="predicted"/>
<protein>
    <submittedName>
        <fullName evidence="3">Aminodeoxychorismate synthase, component I</fullName>
    </submittedName>
    <submittedName>
        <fullName evidence="2">Para-aminobenzoate synthetase component 1</fullName>
        <ecNumber evidence="2">2.6.1.85</ecNumber>
    </submittedName>
</protein>
<dbReference type="Proteomes" id="UP000544107">
    <property type="component" value="Unassembled WGS sequence"/>
</dbReference>
<sequence length="405" mass="44113">MAEAGMSSPFILFRNDKSGETLVFADPVEIVTATSGDEIQPALARLEQARQAGYWLAGALSYEAGFVFEDKLKPLIPNGRPTPLVQFGIFAAPAGPDHRLAQPLQETSLPTQLEDPRATWDVDAYRQRFEILHQHLRQGDCYQANLTMPVEASYRGNACTLFWSLIERQPVSYGALVSLGGQAIVSRSPELFFKVDEAGFIETHPMKGTAARGRDAAEDEAIKAAMLADEKTQAENRMIVDLLRNDLSRIIETGSLSVPKLFAIETYPTLHQLVSHVRGKLLPGIGLPAILEALFPCGSITGAPKLAAMQILHKLEAGPRDVYCGAIGFCDPAGPMRFSVAIRTLTLFGQEGTSEHNCEAEGLSKSVRAVFNVGGGIVFDSQPGPEFEECLLKARFAVGDRWISR</sequence>
<evidence type="ECO:0000313" key="3">
    <source>
        <dbReference type="EMBL" id="OLP49607.1"/>
    </source>
</evidence>
<dbReference type="RefSeq" id="WP_075615395.1">
    <property type="nucleotide sequence ID" value="NZ_JACIED010000001.1"/>
</dbReference>
<dbReference type="PRINTS" id="PR00095">
    <property type="entry name" value="ANTSNTHASEI"/>
</dbReference>
<dbReference type="EMBL" id="MKIN01000022">
    <property type="protein sequence ID" value="OLP49607.1"/>
    <property type="molecule type" value="Genomic_DNA"/>
</dbReference>
<dbReference type="InterPro" id="IPR005801">
    <property type="entry name" value="ADC_synthase"/>
</dbReference>
<dbReference type="NCBIfam" id="TIGR00553">
    <property type="entry name" value="pabB"/>
    <property type="match status" value="1"/>
</dbReference>
<dbReference type="Gene3D" id="3.60.120.10">
    <property type="entry name" value="Anthranilate synthase"/>
    <property type="match status" value="1"/>
</dbReference>
<dbReference type="EC" id="2.6.1.85" evidence="2"/>
<dbReference type="OrthoDB" id="9803598at2"/>
<dbReference type="PANTHER" id="PTHR11236">
    <property type="entry name" value="AMINOBENZOATE/ANTHRANILATE SYNTHASE"/>
    <property type="match status" value="1"/>
</dbReference>
<feature type="domain" description="Chorismate-utilising enzyme C-terminal" evidence="1">
    <location>
        <begin position="123"/>
        <end position="393"/>
    </location>
</feature>
<dbReference type="InterPro" id="IPR005802">
    <property type="entry name" value="ADC_synth_comp_1"/>
</dbReference>
<evidence type="ECO:0000313" key="4">
    <source>
        <dbReference type="Proteomes" id="UP000185598"/>
    </source>
</evidence>
<dbReference type="InterPro" id="IPR019999">
    <property type="entry name" value="Anth_synth_I-like"/>
</dbReference>
<dbReference type="AlphaFoldDB" id="A0A1Q9A543"/>
<keyword evidence="2" id="KW-0032">Aminotransferase</keyword>
<evidence type="ECO:0000259" key="1">
    <source>
        <dbReference type="Pfam" id="PF00425"/>
    </source>
</evidence>
<comment type="caution">
    <text evidence="3">The sequence shown here is derived from an EMBL/GenBank/DDBJ whole genome shotgun (WGS) entry which is preliminary data.</text>
</comment>
<name>A0A1Q9A543_9HYPH</name>
<dbReference type="GO" id="GO:0046820">
    <property type="term" value="F:4-amino-4-deoxychorismate synthase activity"/>
    <property type="evidence" value="ECO:0007669"/>
    <property type="project" value="UniProtKB-EC"/>
</dbReference>
<gene>
    <name evidence="3" type="ORF">BJF91_21575</name>
    <name evidence="2" type="ORF">GGQ71_000938</name>
</gene>
<dbReference type="STRING" id="887144.BJF91_21575"/>
<accession>A0A1Q9A543</accession>
<keyword evidence="4" id="KW-1185">Reference proteome</keyword>
<dbReference type="NCBIfam" id="NF005698">
    <property type="entry name" value="PRK07508.1"/>
    <property type="match status" value="1"/>
</dbReference>
<dbReference type="SUPFAM" id="SSF56322">
    <property type="entry name" value="ADC synthase"/>
    <property type="match status" value="1"/>
</dbReference>
<evidence type="ECO:0000313" key="5">
    <source>
        <dbReference type="Proteomes" id="UP000544107"/>
    </source>
</evidence>
<dbReference type="EMBL" id="JACIED010000001">
    <property type="protein sequence ID" value="MBB4006702.1"/>
    <property type="molecule type" value="Genomic_DNA"/>
</dbReference>
<dbReference type="InterPro" id="IPR015890">
    <property type="entry name" value="Chorismate_C"/>
</dbReference>
<keyword evidence="2" id="KW-0808">Transferase</keyword>